<dbReference type="PANTHER" id="PTHR31429:SF86">
    <property type="entry name" value="WRKY TRANSCRIPTION FACTOR 61-RELATED"/>
    <property type="match status" value="1"/>
</dbReference>
<comment type="caution">
    <text evidence="8">The sequence shown here is derived from an EMBL/GenBank/DDBJ whole genome shotgun (WGS) entry which is preliminary data.</text>
</comment>
<evidence type="ECO:0000256" key="6">
    <source>
        <dbReference type="SAM" id="MobiDB-lite"/>
    </source>
</evidence>
<dbReference type="PROSITE" id="PS50811">
    <property type="entry name" value="WRKY"/>
    <property type="match status" value="1"/>
</dbReference>
<name>A0AAD8HLI7_9APIA</name>
<keyword evidence="4" id="KW-0804">Transcription</keyword>
<evidence type="ECO:0000313" key="8">
    <source>
        <dbReference type="EMBL" id="KAK1368335.1"/>
    </source>
</evidence>
<dbReference type="GO" id="GO:0005634">
    <property type="term" value="C:nucleus"/>
    <property type="evidence" value="ECO:0007669"/>
    <property type="project" value="UniProtKB-SubCell"/>
</dbReference>
<reference evidence="8" key="2">
    <citation type="submission" date="2023-05" db="EMBL/GenBank/DDBJ databases">
        <authorList>
            <person name="Schelkunov M.I."/>
        </authorList>
    </citation>
    <scope>NUCLEOTIDE SEQUENCE</scope>
    <source>
        <strain evidence="8">Hsosn_3</strain>
        <tissue evidence="8">Leaf</tissue>
    </source>
</reference>
<feature type="region of interest" description="Disordered" evidence="6">
    <location>
        <begin position="33"/>
        <end position="54"/>
    </location>
</feature>
<dbReference type="Proteomes" id="UP001237642">
    <property type="component" value="Unassembled WGS sequence"/>
</dbReference>
<sequence>MDEVRKENGRLKLVLSNMMKDYKTLQQCIDNISDDHHQHEKNNRNDKDRADFSHKEEDLVGISLDRSSSLDAKIKDQLSLKVKKTDEDDRDNLDPGLALRLDGRSYEFSSEHDDSGVLRNQSPGKIKGETTNDQTREPRKDAKTSRSGDDEKVMHQHPAKKARVSVRAICSGPSMNDGYQWRKYGQKKANGNPCPRAYYSCTTATH</sequence>
<organism evidence="8 9">
    <name type="scientific">Heracleum sosnowskyi</name>
    <dbReference type="NCBI Taxonomy" id="360622"/>
    <lineage>
        <taxon>Eukaryota</taxon>
        <taxon>Viridiplantae</taxon>
        <taxon>Streptophyta</taxon>
        <taxon>Embryophyta</taxon>
        <taxon>Tracheophyta</taxon>
        <taxon>Spermatophyta</taxon>
        <taxon>Magnoliopsida</taxon>
        <taxon>eudicotyledons</taxon>
        <taxon>Gunneridae</taxon>
        <taxon>Pentapetalae</taxon>
        <taxon>asterids</taxon>
        <taxon>campanulids</taxon>
        <taxon>Apiales</taxon>
        <taxon>Apiaceae</taxon>
        <taxon>Apioideae</taxon>
        <taxon>apioid superclade</taxon>
        <taxon>Tordylieae</taxon>
        <taxon>Tordyliinae</taxon>
        <taxon>Heracleum</taxon>
    </lineage>
</organism>
<dbReference type="SMART" id="SM00774">
    <property type="entry name" value="WRKY"/>
    <property type="match status" value="1"/>
</dbReference>
<dbReference type="InterPro" id="IPR044810">
    <property type="entry name" value="WRKY_plant"/>
</dbReference>
<dbReference type="PANTHER" id="PTHR31429">
    <property type="entry name" value="WRKY TRANSCRIPTION FACTOR 36-RELATED"/>
    <property type="match status" value="1"/>
</dbReference>
<reference evidence="8" key="1">
    <citation type="submission" date="2023-02" db="EMBL/GenBank/DDBJ databases">
        <title>Genome of toxic invasive species Heracleum sosnowskyi carries increased number of genes despite the absence of recent whole-genome duplications.</title>
        <authorList>
            <person name="Schelkunov M."/>
            <person name="Shtratnikova V."/>
            <person name="Makarenko M."/>
            <person name="Klepikova A."/>
            <person name="Omelchenko D."/>
            <person name="Novikova G."/>
            <person name="Obukhova E."/>
            <person name="Bogdanov V."/>
            <person name="Penin A."/>
            <person name="Logacheva M."/>
        </authorList>
    </citation>
    <scope>NUCLEOTIDE SEQUENCE</scope>
    <source>
        <strain evidence="8">Hsosn_3</strain>
        <tissue evidence="8">Leaf</tissue>
    </source>
</reference>
<accession>A0AAD8HLI7</accession>
<dbReference type="GO" id="GO:0043565">
    <property type="term" value="F:sequence-specific DNA binding"/>
    <property type="evidence" value="ECO:0007669"/>
    <property type="project" value="InterPro"/>
</dbReference>
<feature type="compositionally biased region" description="Basic and acidic residues" evidence="6">
    <location>
        <begin position="126"/>
        <end position="154"/>
    </location>
</feature>
<evidence type="ECO:0000256" key="5">
    <source>
        <dbReference type="ARBA" id="ARBA00023242"/>
    </source>
</evidence>
<dbReference type="Pfam" id="PF03106">
    <property type="entry name" value="WRKY"/>
    <property type="match status" value="1"/>
</dbReference>
<keyword evidence="3" id="KW-0238">DNA-binding</keyword>
<proteinExistence type="predicted"/>
<keyword evidence="2" id="KW-0805">Transcription regulation</keyword>
<dbReference type="AlphaFoldDB" id="A0AAD8HLI7"/>
<dbReference type="Gene3D" id="2.20.25.80">
    <property type="entry name" value="WRKY domain"/>
    <property type="match status" value="1"/>
</dbReference>
<feature type="domain" description="WRKY" evidence="7">
    <location>
        <begin position="175"/>
        <end position="206"/>
    </location>
</feature>
<dbReference type="InterPro" id="IPR003657">
    <property type="entry name" value="WRKY_dom"/>
</dbReference>
<evidence type="ECO:0000256" key="1">
    <source>
        <dbReference type="ARBA" id="ARBA00004123"/>
    </source>
</evidence>
<keyword evidence="5" id="KW-0539">Nucleus</keyword>
<evidence type="ECO:0000259" key="7">
    <source>
        <dbReference type="PROSITE" id="PS50811"/>
    </source>
</evidence>
<evidence type="ECO:0000256" key="2">
    <source>
        <dbReference type="ARBA" id="ARBA00023015"/>
    </source>
</evidence>
<keyword evidence="9" id="KW-1185">Reference proteome</keyword>
<evidence type="ECO:0000256" key="3">
    <source>
        <dbReference type="ARBA" id="ARBA00023125"/>
    </source>
</evidence>
<dbReference type="EMBL" id="JAUIZM010000008">
    <property type="protein sequence ID" value="KAK1368335.1"/>
    <property type="molecule type" value="Genomic_DNA"/>
</dbReference>
<evidence type="ECO:0000256" key="4">
    <source>
        <dbReference type="ARBA" id="ARBA00023163"/>
    </source>
</evidence>
<feature type="region of interest" description="Disordered" evidence="6">
    <location>
        <begin position="108"/>
        <end position="163"/>
    </location>
</feature>
<comment type="subcellular location">
    <subcellularLocation>
        <location evidence="1">Nucleus</location>
    </subcellularLocation>
</comment>
<dbReference type="InterPro" id="IPR036576">
    <property type="entry name" value="WRKY_dom_sf"/>
</dbReference>
<gene>
    <name evidence="8" type="ORF">POM88_034427</name>
</gene>
<dbReference type="GO" id="GO:0003700">
    <property type="term" value="F:DNA-binding transcription factor activity"/>
    <property type="evidence" value="ECO:0007669"/>
    <property type="project" value="InterPro"/>
</dbReference>
<dbReference type="SUPFAM" id="SSF118290">
    <property type="entry name" value="WRKY DNA-binding domain"/>
    <property type="match status" value="1"/>
</dbReference>
<evidence type="ECO:0000313" key="9">
    <source>
        <dbReference type="Proteomes" id="UP001237642"/>
    </source>
</evidence>
<protein>
    <submittedName>
        <fullName evidence="8">WRKY domain-containing protein</fullName>
    </submittedName>
</protein>